<dbReference type="InterPro" id="IPR051096">
    <property type="entry name" value="BhsA/McbA_stress_biofilm_assoc"/>
</dbReference>
<dbReference type="EMBL" id="PIQI01000001">
    <property type="protein sequence ID" value="PJZ07604.1"/>
    <property type="molecule type" value="Genomic_DNA"/>
</dbReference>
<keyword evidence="1 2" id="KW-0732">Signal</keyword>
<name>A0A2M9WJ77_9GAMM</name>
<proteinExistence type="predicted"/>
<keyword evidence="5" id="KW-1185">Reference proteome</keyword>
<dbReference type="OrthoDB" id="6520115at2"/>
<feature type="domain" description="YdgH/BhsA/McbA-like" evidence="3">
    <location>
        <begin position="36"/>
        <end position="88"/>
    </location>
</feature>
<dbReference type="InterPro" id="IPR025543">
    <property type="entry name" value="Dodecin-like"/>
</dbReference>
<accession>A0A2M9WJ77</accession>
<organism evidence="4 5">
    <name type="scientific">Pantoea rodasii</name>
    <dbReference type="NCBI Taxonomy" id="1076549"/>
    <lineage>
        <taxon>Bacteria</taxon>
        <taxon>Pseudomonadati</taxon>
        <taxon>Pseudomonadota</taxon>
        <taxon>Gammaproteobacteria</taxon>
        <taxon>Enterobacterales</taxon>
        <taxon>Erwiniaceae</taxon>
        <taxon>Pantoea</taxon>
    </lineage>
</organism>
<evidence type="ECO:0000259" key="3">
    <source>
        <dbReference type="Pfam" id="PF07338"/>
    </source>
</evidence>
<dbReference type="PANTHER" id="PTHR34156">
    <property type="entry name" value="OUTER MEMBRANE PROTEIN-RELATED-RELATED"/>
    <property type="match status" value="1"/>
</dbReference>
<gene>
    <name evidence="4" type="ORF">PRCB_00075</name>
</gene>
<dbReference type="Gene3D" id="3.30.1660.10">
    <property type="entry name" value="Flavin-binding protein dodecin"/>
    <property type="match status" value="1"/>
</dbReference>
<protein>
    <recommendedName>
        <fullName evidence="3">YdgH/BhsA/McbA-like domain-containing protein</fullName>
    </recommendedName>
</protein>
<feature type="chain" id="PRO_5014689866" description="YdgH/BhsA/McbA-like domain-containing protein" evidence="2">
    <location>
        <begin position="24"/>
        <end position="88"/>
    </location>
</feature>
<evidence type="ECO:0000256" key="1">
    <source>
        <dbReference type="ARBA" id="ARBA00022729"/>
    </source>
</evidence>
<dbReference type="PANTHER" id="PTHR34156:SF9">
    <property type="entry name" value="SECRETED PROTEIN"/>
    <property type="match status" value="1"/>
</dbReference>
<comment type="caution">
    <text evidence="4">The sequence shown here is derived from an EMBL/GenBank/DDBJ whole genome shotgun (WGS) entry which is preliminary data.</text>
</comment>
<dbReference type="SUPFAM" id="SSF159871">
    <property type="entry name" value="YdgH-like"/>
    <property type="match status" value="1"/>
</dbReference>
<sequence length="88" mass="9439">MKNMMMKSLTIAGIFFVSAGAMAAQEISKDEAKNYTEVGTVSTSGTFTDPKDAKDEISKLADEKGGKYYVITSARVEGKVQGTATVYK</sequence>
<dbReference type="InterPro" id="IPR036275">
    <property type="entry name" value="YdgH-like_sf"/>
</dbReference>
<dbReference type="STRING" id="1076549.HA45_19570"/>
<dbReference type="Pfam" id="PF07338">
    <property type="entry name" value="YdgH_BhsA-like"/>
    <property type="match status" value="1"/>
</dbReference>
<feature type="signal peptide" evidence="2">
    <location>
        <begin position="1"/>
        <end position="23"/>
    </location>
</feature>
<dbReference type="Proteomes" id="UP000232062">
    <property type="component" value="Unassembled WGS sequence"/>
</dbReference>
<dbReference type="InterPro" id="IPR010854">
    <property type="entry name" value="YdgH/BhsA/McbA-like_dom"/>
</dbReference>
<reference evidence="4 5" key="1">
    <citation type="submission" date="2017-11" db="EMBL/GenBank/DDBJ databases">
        <title>The genome sequence of Pantoea rodasii DSM 26611.</title>
        <authorList>
            <person name="Gao J."/>
            <person name="Mao X."/>
            <person name="Sun J."/>
        </authorList>
    </citation>
    <scope>NUCLEOTIDE SEQUENCE [LARGE SCALE GENOMIC DNA]</scope>
    <source>
        <strain evidence="4 5">DSM 26611</strain>
    </source>
</reference>
<evidence type="ECO:0000313" key="5">
    <source>
        <dbReference type="Proteomes" id="UP000232062"/>
    </source>
</evidence>
<evidence type="ECO:0000313" key="4">
    <source>
        <dbReference type="EMBL" id="PJZ07604.1"/>
    </source>
</evidence>
<evidence type="ECO:0000256" key="2">
    <source>
        <dbReference type="SAM" id="SignalP"/>
    </source>
</evidence>
<dbReference type="AlphaFoldDB" id="A0A2M9WJ77"/>